<proteinExistence type="predicted"/>
<dbReference type="Proteomes" id="UP000271222">
    <property type="component" value="Unassembled WGS sequence"/>
</dbReference>
<dbReference type="AlphaFoldDB" id="A0A454TU40"/>
<protein>
    <submittedName>
        <fullName evidence="1">Uncharacterized protein</fullName>
    </submittedName>
</protein>
<reference evidence="1 2" key="1">
    <citation type="submission" date="2018-10" db="EMBL/GenBank/DDBJ databases">
        <title>Draft Genome Sequence of Ralstonia pseudosolanacearum (R. solanacearum phylotype I) Strain Tg03 Isolated from Luffa cylindrica in China.</title>
        <authorList>
            <person name="Yuan G.-Q."/>
            <person name="Li Q.-Q."/>
            <person name="Zhang Y.-W."/>
        </authorList>
    </citation>
    <scope>NUCLEOTIDE SEQUENCE [LARGE SCALE GENOMIC DNA]</scope>
    <source>
        <strain evidence="1 2">Tg03</strain>
    </source>
</reference>
<sequence>MCDTHNPASSVYRCNDIVPQRIRVIQRQRVKHACLCCGGSIKTPPAPPARVIPKRLLTESALAWSIKLADLERRQPM</sequence>
<dbReference type="EMBL" id="RJTL01000011">
    <property type="protein sequence ID" value="RNM08280.1"/>
    <property type="molecule type" value="Genomic_DNA"/>
</dbReference>
<evidence type="ECO:0000313" key="2">
    <source>
        <dbReference type="Proteomes" id="UP000271222"/>
    </source>
</evidence>
<accession>A0A454TU40</accession>
<gene>
    <name evidence="1" type="ORF">EGA29_08845</name>
</gene>
<organism evidence="1 2">
    <name type="scientific">Ralstonia pseudosolanacearum</name>
    <dbReference type="NCBI Taxonomy" id="1310165"/>
    <lineage>
        <taxon>Bacteria</taxon>
        <taxon>Pseudomonadati</taxon>
        <taxon>Pseudomonadota</taxon>
        <taxon>Betaproteobacteria</taxon>
        <taxon>Burkholderiales</taxon>
        <taxon>Burkholderiaceae</taxon>
        <taxon>Ralstonia</taxon>
        <taxon>Ralstonia solanacearum species complex</taxon>
    </lineage>
</organism>
<name>A0A454TU40_9RALS</name>
<comment type="caution">
    <text evidence="1">The sequence shown here is derived from an EMBL/GenBank/DDBJ whole genome shotgun (WGS) entry which is preliminary data.</text>
</comment>
<evidence type="ECO:0000313" key="1">
    <source>
        <dbReference type="EMBL" id="RNM08280.1"/>
    </source>
</evidence>